<keyword evidence="2" id="KW-0808">Transferase</keyword>
<accession>A0A4R6RRD2</accession>
<gene>
    <name evidence="2" type="ORF">EV186_11336</name>
</gene>
<feature type="domain" description="N-acetyltransferase" evidence="1">
    <location>
        <begin position="12"/>
        <end position="172"/>
    </location>
</feature>
<protein>
    <submittedName>
        <fullName evidence="2">RimJ/RimL family protein N-acetyltransferase</fullName>
    </submittedName>
</protein>
<evidence type="ECO:0000313" key="2">
    <source>
        <dbReference type="EMBL" id="TDP89389.1"/>
    </source>
</evidence>
<reference evidence="2 3" key="1">
    <citation type="submission" date="2019-03" db="EMBL/GenBank/DDBJ databases">
        <title>Genomic Encyclopedia of Type Strains, Phase IV (KMG-IV): sequencing the most valuable type-strain genomes for metagenomic binning, comparative biology and taxonomic classification.</title>
        <authorList>
            <person name="Goeker M."/>
        </authorList>
    </citation>
    <scope>NUCLEOTIDE SEQUENCE [LARGE SCALE GENOMIC DNA]</scope>
    <source>
        <strain evidence="2 3">DSM 45361</strain>
    </source>
</reference>
<dbReference type="Gene3D" id="3.40.630.30">
    <property type="match status" value="1"/>
</dbReference>
<sequence length="172" mass="18997">MGGQPTLHVDELTLRPWQPEDAPAVVAAYRDPDIQQWHARTVDETEVAVWIEDAHLRWLDERGALWAVEADGEVVGRAGLRTIGLFEGSGEFAYWVTKAGRGRNVAARAVTAVTEWALALGLHRLTIVHSVANVASCRVAEKAGFPLESTERSSVLHPDGWHDMHVHVRIAE</sequence>
<dbReference type="InterPro" id="IPR051908">
    <property type="entry name" value="Ribosomal_N-acetyltransferase"/>
</dbReference>
<dbReference type="PROSITE" id="PS51186">
    <property type="entry name" value="GNAT"/>
    <property type="match status" value="1"/>
</dbReference>
<dbReference type="EMBL" id="SNXZ01000013">
    <property type="protein sequence ID" value="TDP89389.1"/>
    <property type="molecule type" value="Genomic_DNA"/>
</dbReference>
<name>A0A4R6RRD2_LABRH</name>
<dbReference type="InterPro" id="IPR016181">
    <property type="entry name" value="Acyl_CoA_acyltransferase"/>
</dbReference>
<keyword evidence="3" id="KW-1185">Reference proteome</keyword>
<dbReference type="PANTHER" id="PTHR43441">
    <property type="entry name" value="RIBOSOMAL-PROTEIN-SERINE ACETYLTRANSFERASE"/>
    <property type="match status" value="1"/>
</dbReference>
<dbReference type="InterPro" id="IPR000182">
    <property type="entry name" value="GNAT_dom"/>
</dbReference>
<dbReference type="SUPFAM" id="SSF55729">
    <property type="entry name" value="Acyl-CoA N-acyltransferases (Nat)"/>
    <property type="match status" value="1"/>
</dbReference>
<evidence type="ECO:0000313" key="3">
    <source>
        <dbReference type="Proteomes" id="UP000295444"/>
    </source>
</evidence>
<dbReference type="Pfam" id="PF13302">
    <property type="entry name" value="Acetyltransf_3"/>
    <property type="match status" value="1"/>
</dbReference>
<dbReference type="PANTHER" id="PTHR43441:SF10">
    <property type="entry name" value="ACETYLTRANSFERASE"/>
    <property type="match status" value="1"/>
</dbReference>
<dbReference type="CDD" id="cd04301">
    <property type="entry name" value="NAT_SF"/>
    <property type="match status" value="1"/>
</dbReference>
<proteinExistence type="predicted"/>
<dbReference type="GO" id="GO:0008999">
    <property type="term" value="F:protein-N-terminal-alanine acetyltransferase activity"/>
    <property type="evidence" value="ECO:0007669"/>
    <property type="project" value="TreeGrafter"/>
</dbReference>
<dbReference type="GO" id="GO:0005737">
    <property type="term" value="C:cytoplasm"/>
    <property type="evidence" value="ECO:0007669"/>
    <property type="project" value="TreeGrafter"/>
</dbReference>
<dbReference type="GO" id="GO:1990189">
    <property type="term" value="F:protein N-terminal-serine acetyltransferase activity"/>
    <property type="evidence" value="ECO:0007669"/>
    <property type="project" value="TreeGrafter"/>
</dbReference>
<evidence type="ECO:0000259" key="1">
    <source>
        <dbReference type="PROSITE" id="PS51186"/>
    </source>
</evidence>
<dbReference type="Proteomes" id="UP000295444">
    <property type="component" value="Unassembled WGS sequence"/>
</dbReference>
<dbReference type="AlphaFoldDB" id="A0A4R6RRD2"/>
<comment type="caution">
    <text evidence="2">The sequence shown here is derived from an EMBL/GenBank/DDBJ whole genome shotgun (WGS) entry which is preliminary data.</text>
</comment>
<organism evidence="2 3">
    <name type="scientific">Labedaea rhizosphaerae</name>
    <dbReference type="NCBI Taxonomy" id="598644"/>
    <lineage>
        <taxon>Bacteria</taxon>
        <taxon>Bacillati</taxon>
        <taxon>Actinomycetota</taxon>
        <taxon>Actinomycetes</taxon>
        <taxon>Pseudonocardiales</taxon>
        <taxon>Pseudonocardiaceae</taxon>
        <taxon>Labedaea</taxon>
    </lineage>
</organism>